<keyword evidence="3 5" id="KW-1133">Transmembrane helix</keyword>
<evidence type="ECO:0000259" key="7">
    <source>
        <dbReference type="Pfam" id="PF01094"/>
    </source>
</evidence>
<dbReference type="GO" id="GO:0007165">
    <property type="term" value="P:signal transduction"/>
    <property type="evidence" value="ECO:0007669"/>
    <property type="project" value="TreeGrafter"/>
</dbReference>
<dbReference type="InterPro" id="IPR052612">
    <property type="entry name" value="ANP_Clearance_Receptor"/>
</dbReference>
<evidence type="ECO:0000256" key="1">
    <source>
        <dbReference type="ARBA" id="ARBA00004370"/>
    </source>
</evidence>
<dbReference type="GO" id="GO:0038023">
    <property type="term" value="F:signaling receptor activity"/>
    <property type="evidence" value="ECO:0007669"/>
    <property type="project" value="TreeGrafter"/>
</dbReference>
<dbReference type="SUPFAM" id="SSF53822">
    <property type="entry name" value="Periplasmic binding protein-like I"/>
    <property type="match status" value="1"/>
</dbReference>
<evidence type="ECO:0000256" key="3">
    <source>
        <dbReference type="ARBA" id="ARBA00022989"/>
    </source>
</evidence>
<dbReference type="PANTHER" id="PTHR44755">
    <property type="entry name" value="NATRIURETIC PEPTIDE RECEPTOR 3-RELATED"/>
    <property type="match status" value="1"/>
</dbReference>
<reference evidence="9" key="1">
    <citation type="submission" date="2017-01" db="EMBL/GenBank/DDBJ databases">
        <title>Comparative genomics of anhydrobiosis in the tardigrade Hypsibius dujardini.</title>
        <authorList>
            <person name="Yoshida Y."/>
            <person name="Koutsovoulos G."/>
            <person name="Laetsch D."/>
            <person name="Stevens L."/>
            <person name="Kumar S."/>
            <person name="Horikawa D."/>
            <person name="Ishino K."/>
            <person name="Komine S."/>
            <person name="Tomita M."/>
            <person name="Blaxter M."/>
            <person name="Arakawa K."/>
        </authorList>
    </citation>
    <scope>NUCLEOTIDE SEQUENCE [LARGE SCALE GENOMIC DNA]</scope>
    <source>
        <strain evidence="9">Z151</strain>
    </source>
</reference>
<feature type="domain" description="Receptor ligand binding region" evidence="7">
    <location>
        <begin position="103"/>
        <end position="366"/>
    </location>
</feature>
<organism evidence="8 9">
    <name type="scientific">Hypsibius exemplaris</name>
    <name type="common">Freshwater tardigrade</name>
    <dbReference type="NCBI Taxonomy" id="2072580"/>
    <lineage>
        <taxon>Eukaryota</taxon>
        <taxon>Metazoa</taxon>
        <taxon>Ecdysozoa</taxon>
        <taxon>Tardigrada</taxon>
        <taxon>Eutardigrada</taxon>
        <taxon>Parachela</taxon>
        <taxon>Hypsibioidea</taxon>
        <taxon>Hypsibiidae</taxon>
        <taxon>Hypsibius</taxon>
    </lineage>
</organism>
<comment type="subcellular location">
    <subcellularLocation>
        <location evidence="1">Membrane</location>
    </subcellularLocation>
</comment>
<accession>A0A1W0WPF1</accession>
<sequence>MLKVFLVLAASSVLSQAAGSPFNLEIVILGFVPTTSYASLAYNGPAFQTGLRQIRQDFGDVFNVSHVILQRSSITDCFQLSTQCDDMAGGYFYGRKTSPNMTVFVVPGCMDTLFTHRLVTDWNIPYITSVHADPILRNRILSPTWITTTPVSVRGFVLLYLDLFRKFNWTTVFFITDEASVPFLGAALIKSLFAAFQSQPGHQGTLRQTNSERSTNFSNVLADFRRISRICVYLGHARPLKSLLVQAGEAGMTDGDYMYIGVDTFLNIKFGNFMWADYNATAEDPKLQQAIGSLLVISLAERTTLLKVEGQQLEREWRRIAKDSFNYSIPPDERMTPYMFASHAAVEILGQILNKSLKSDPEFDPTDGAAFARKFLRQSFRTQAINVNLNEVGEPRIELILQQFNAAGKLTTVADQFPENGSLNFIGNIRWPNGRRAPFNRPLCGFLHDATSCLASASGRSSMTLWMAVPVIILCVTLVMLVFMLRSRVFRLLTAGSDQTWWYLDWARLWQRTAMYDNDQFRWNC</sequence>
<feature type="chain" id="PRO_5012799991" description="Receptor ligand binding region domain-containing protein" evidence="6">
    <location>
        <begin position="20"/>
        <end position="525"/>
    </location>
</feature>
<dbReference type="GO" id="GO:0016020">
    <property type="term" value="C:membrane"/>
    <property type="evidence" value="ECO:0007669"/>
    <property type="project" value="UniProtKB-SubCell"/>
</dbReference>
<keyword evidence="6" id="KW-0732">Signal</keyword>
<dbReference type="InterPro" id="IPR028082">
    <property type="entry name" value="Peripla_BP_I"/>
</dbReference>
<dbReference type="PANTHER" id="PTHR44755:SF8">
    <property type="entry name" value="RECEPTOR LIGAND BINDING REGION DOMAIN-CONTAINING PROTEIN"/>
    <property type="match status" value="1"/>
</dbReference>
<keyword evidence="9" id="KW-1185">Reference proteome</keyword>
<protein>
    <recommendedName>
        <fullName evidence="7">Receptor ligand binding region domain-containing protein</fullName>
    </recommendedName>
</protein>
<proteinExistence type="predicted"/>
<dbReference type="AlphaFoldDB" id="A0A1W0WPF1"/>
<feature type="signal peptide" evidence="6">
    <location>
        <begin position="1"/>
        <end position="19"/>
    </location>
</feature>
<dbReference type="Pfam" id="PF01094">
    <property type="entry name" value="ANF_receptor"/>
    <property type="match status" value="1"/>
</dbReference>
<gene>
    <name evidence="8" type="ORF">BV898_08801</name>
</gene>
<dbReference type="EMBL" id="MTYJ01000066">
    <property type="protein sequence ID" value="OQV17085.1"/>
    <property type="molecule type" value="Genomic_DNA"/>
</dbReference>
<name>A0A1W0WPF1_HYPEX</name>
<dbReference type="Proteomes" id="UP000192578">
    <property type="component" value="Unassembled WGS sequence"/>
</dbReference>
<evidence type="ECO:0000313" key="9">
    <source>
        <dbReference type="Proteomes" id="UP000192578"/>
    </source>
</evidence>
<keyword evidence="4 5" id="KW-0472">Membrane</keyword>
<dbReference type="Gene3D" id="3.40.50.2300">
    <property type="match status" value="1"/>
</dbReference>
<evidence type="ECO:0000313" key="8">
    <source>
        <dbReference type="EMBL" id="OQV17085.1"/>
    </source>
</evidence>
<evidence type="ECO:0000256" key="2">
    <source>
        <dbReference type="ARBA" id="ARBA00022692"/>
    </source>
</evidence>
<dbReference type="GO" id="GO:0017046">
    <property type="term" value="F:peptide hormone binding"/>
    <property type="evidence" value="ECO:0007669"/>
    <property type="project" value="TreeGrafter"/>
</dbReference>
<evidence type="ECO:0000256" key="4">
    <source>
        <dbReference type="ARBA" id="ARBA00023136"/>
    </source>
</evidence>
<keyword evidence="2 5" id="KW-0812">Transmembrane</keyword>
<evidence type="ECO:0000256" key="6">
    <source>
        <dbReference type="SAM" id="SignalP"/>
    </source>
</evidence>
<evidence type="ECO:0000256" key="5">
    <source>
        <dbReference type="SAM" id="Phobius"/>
    </source>
</evidence>
<comment type="caution">
    <text evidence="8">The sequence shown here is derived from an EMBL/GenBank/DDBJ whole genome shotgun (WGS) entry which is preliminary data.</text>
</comment>
<dbReference type="InterPro" id="IPR001828">
    <property type="entry name" value="ANF_lig-bd_rcpt"/>
</dbReference>
<feature type="transmembrane region" description="Helical" evidence="5">
    <location>
        <begin position="463"/>
        <end position="485"/>
    </location>
</feature>